<dbReference type="RefSeq" id="WP_205121104.1">
    <property type="nucleotide sequence ID" value="NZ_JAFBCM010000001.1"/>
</dbReference>
<keyword evidence="4" id="KW-1185">Reference proteome</keyword>
<dbReference type="GO" id="GO:0016746">
    <property type="term" value="F:acyltransferase activity"/>
    <property type="evidence" value="ECO:0007669"/>
    <property type="project" value="UniProtKB-KW"/>
</dbReference>
<reference evidence="4" key="1">
    <citation type="journal article" date="2019" name="Int. J. Syst. Evol. Microbiol.">
        <title>The Global Catalogue of Microorganisms (GCM) 10K type strain sequencing project: providing services to taxonomists for standard genome sequencing and annotation.</title>
        <authorList>
            <consortium name="The Broad Institute Genomics Platform"/>
            <consortium name="The Broad Institute Genome Sequencing Center for Infectious Disease"/>
            <person name="Wu L."/>
            <person name="Ma J."/>
        </authorList>
    </citation>
    <scope>NUCLEOTIDE SEQUENCE [LARGE SCALE GENOMIC DNA]</scope>
    <source>
        <strain evidence="4">CGMCC 4.7241</strain>
    </source>
</reference>
<dbReference type="InterPro" id="IPR041644">
    <property type="entry name" value="GNAT_C"/>
</dbReference>
<keyword evidence="3" id="KW-0808">Transferase</keyword>
<keyword evidence="3" id="KW-0012">Acyltransferase</keyword>
<dbReference type="Pfam" id="PF18164">
    <property type="entry name" value="GNAT_C"/>
    <property type="match status" value="1"/>
</dbReference>
<dbReference type="EMBL" id="JBHRZH010000043">
    <property type="protein sequence ID" value="MFC3765839.1"/>
    <property type="molecule type" value="Genomic_DNA"/>
</dbReference>
<proteinExistence type="predicted"/>
<evidence type="ECO:0000313" key="4">
    <source>
        <dbReference type="Proteomes" id="UP001595699"/>
    </source>
</evidence>
<gene>
    <name evidence="3" type="ORF">ACFOUW_33745</name>
</gene>
<dbReference type="Pfam" id="PF18082">
    <property type="entry name" value="NAT_N"/>
    <property type="match status" value="1"/>
</dbReference>
<feature type="domain" description="N-acyltransferase N-terminal" evidence="1">
    <location>
        <begin position="40"/>
        <end position="168"/>
    </location>
</feature>
<accession>A0ABV7YNN7</accession>
<dbReference type="Proteomes" id="UP001595699">
    <property type="component" value="Unassembled WGS sequence"/>
</dbReference>
<name>A0ABV7YNN7_9ACTN</name>
<evidence type="ECO:0000259" key="2">
    <source>
        <dbReference type="Pfam" id="PF18164"/>
    </source>
</evidence>
<evidence type="ECO:0000313" key="3">
    <source>
        <dbReference type="EMBL" id="MFC3765839.1"/>
    </source>
</evidence>
<organism evidence="3 4">
    <name type="scientific">Tenggerimyces flavus</name>
    <dbReference type="NCBI Taxonomy" id="1708749"/>
    <lineage>
        <taxon>Bacteria</taxon>
        <taxon>Bacillati</taxon>
        <taxon>Actinomycetota</taxon>
        <taxon>Actinomycetes</taxon>
        <taxon>Propionibacteriales</taxon>
        <taxon>Nocardioidaceae</taxon>
        <taxon>Tenggerimyces</taxon>
    </lineage>
</organism>
<feature type="domain" description="GNAT-like C-terminal" evidence="2">
    <location>
        <begin position="179"/>
        <end position="329"/>
    </location>
</feature>
<comment type="caution">
    <text evidence="3">The sequence shown here is derived from an EMBL/GenBank/DDBJ whole genome shotgun (WGS) entry which is preliminary data.</text>
</comment>
<evidence type="ECO:0000259" key="1">
    <source>
        <dbReference type="Pfam" id="PF18082"/>
    </source>
</evidence>
<sequence length="335" mass="37812">MAELDLDVVQGELDAPEHTVRWLAALEPAADVDGPELPDDEAERLLDRLEVPREDQADLLAARPDPQADKAYWWILDRLHRSFLPTIGKPVTTDGFQAWQPLTTNAADAKARQLYLWAYLALLPAVRRYHAERGVPDEVSWATLSLAFAIRMHKDLTGHNGLGLSHQWGPPIRLRGVFYKLGRLDFNRAELSFSNGPGGFALSVHIPPDGPLDKAAVEESIAAAREFFPRHYPDEPVTFFTCDSWLLDPQLADYLPAESNILEFQRRFTLTPQPHRDENGNGAILRFVFGRQGSGENVLDTLPQETTLHRAVVAHLRAGRQWYERTGWFPFEEAP</sequence>
<dbReference type="InterPro" id="IPR041273">
    <property type="entry name" value="NAT_N"/>
</dbReference>
<protein>
    <submittedName>
        <fullName evidence="3">Acyltransferase domain-containing protein</fullName>
    </submittedName>
</protein>
<dbReference type="Gene3D" id="3.40.630.120">
    <property type="match status" value="1"/>
</dbReference>